<evidence type="ECO:0000313" key="3">
    <source>
        <dbReference type="Proteomes" id="UP000235786"/>
    </source>
</evidence>
<dbReference type="OrthoDB" id="5243686at2759"/>
<dbReference type="Proteomes" id="UP000235786">
    <property type="component" value="Unassembled WGS sequence"/>
</dbReference>
<organism evidence="2 3">
    <name type="scientific">Hyaloscypha variabilis (strain UAMH 11265 / GT02V1 / F)</name>
    <name type="common">Meliniomyces variabilis</name>
    <dbReference type="NCBI Taxonomy" id="1149755"/>
    <lineage>
        <taxon>Eukaryota</taxon>
        <taxon>Fungi</taxon>
        <taxon>Dikarya</taxon>
        <taxon>Ascomycota</taxon>
        <taxon>Pezizomycotina</taxon>
        <taxon>Leotiomycetes</taxon>
        <taxon>Helotiales</taxon>
        <taxon>Hyaloscyphaceae</taxon>
        <taxon>Hyaloscypha</taxon>
        <taxon>Hyaloscypha variabilis</taxon>
    </lineage>
</organism>
<reference evidence="2 3" key="1">
    <citation type="submission" date="2016-04" db="EMBL/GenBank/DDBJ databases">
        <title>A degradative enzymes factory behind the ericoid mycorrhizal symbiosis.</title>
        <authorList>
            <consortium name="DOE Joint Genome Institute"/>
            <person name="Martino E."/>
            <person name="Morin E."/>
            <person name="Grelet G."/>
            <person name="Kuo A."/>
            <person name="Kohler A."/>
            <person name="Daghino S."/>
            <person name="Barry K."/>
            <person name="Choi C."/>
            <person name="Cichocki N."/>
            <person name="Clum A."/>
            <person name="Copeland A."/>
            <person name="Hainaut M."/>
            <person name="Haridas S."/>
            <person name="Labutti K."/>
            <person name="Lindquist E."/>
            <person name="Lipzen A."/>
            <person name="Khouja H.-R."/>
            <person name="Murat C."/>
            <person name="Ohm R."/>
            <person name="Olson A."/>
            <person name="Spatafora J."/>
            <person name="Veneault-Fourrey C."/>
            <person name="Henrissat B."/>
            <person name="Grigoriev I."/>
            <person name="Martin F."/>
            <person name="Perotto S."/>
        </authorList>
    </citation>
    <scope>NUCLEOTIDE SEQUENCE [LARGE SCALE GENOMIC DNA]</scope>
    <source>
        <strain evidence="2 3">F</strain>
    </source>
</reference>
<gene>
    <name evidence="2" type="ORF">L207DRAFT_432780</name>
</gene>
<name>A0A2J6RFX2_HYAVF</name>
<evidence type="ECO:0000313" key="2">
    <source>
        <dbReference type="EMBL" id="PMD37411.1"/>
    </source>
</evidence>
<proteinExistence type="predicted"/>
<dbReference type="EMBL" id="KZ613949">
    <property type="protein sequence ID" value="PMD37411.1"/>
    <property type="molecule type" value="Genomic_DNA"/>
</dbReference>
<accession>A0A2J6RFX2</accession>
<sequence length="291" mass="31946">MGGWGEGGGGGGGEHGYHRKLKSSRRTSSTKSAPYSDPEENAPIRVTPSFLFLVRSQELNEDTEAGGLAPRTDPSGFWYPPVYAAGFGAQQTGTLYRWDDGAVTRATDTLKNSDLTLYRAVTMFYCNPFYQFCVTEGDASQRNMPDCPAPQNRWYPLGFEYGDNTDNTVSYLEIVAEHNCLAGNRAGFIHRLGLDSYSNPEDNAPLAGGLAGNLAMLVALIAFTCGTQDLETVLIRDRSWHHLSWREHGQHDGRDPARGLVVSIYLDPRNPLGSTSQTLYDLERNSGPLLS</sequence>
<dbReference type="AlphaFoldDB" id="A0A2J6RFX2"/>
<protein>
    <submittedName>
        <fullName evidence="2">Uncharacterized protein</fullName>
    </submittedName>
</protein>
<feature type="region of interest" description="Disordered" evidence="1">
    <location>
        <begin position="1"/>
        <end position="42"/>
    </location>
</feature>
<keyword evidence="3" id="KW-1185">Reference proteome</keyword>
<feature type="compositionally biased region" description="Gly residues" evidence="1">
    <location>
        <begin position="1"/>
        <end position="14"/>
    </location>
</feature>
<evidence type="ECO:0000256" key="1">
    <source>
        <dbReference type="SAM" id="MobiDB-lite"/>
    </source>
</evidence>
<dbReference type="STRING" id="1149755.A0A2J6RFX2"/>